<keyword evidence="4" id="KW-0560">Oxidoreductase</keyword>
<evidence type="ECO:0000256" key="2">
    <source>
        <dbReference type="ARBA" id="ARBA00022630"/>
    </source>
</evidence>
<feature type="domain" description="Pyridoxine 5'-phosphate oxidase dimerisation C-terminal" evidence="7">
    <location>
        <begin position="177"/>
        <end position="217"/>
    </location>
</feature>
<comment type="caution">
    <text evidence="8">The sequence shown here is derived from an EMBL/GenBank/DDBJ whole genome shotgun (WGS) entry which is preliminary data.</text>
</comment>
<dbReference type="InterPro" id="IPR000659">
    <property type="entry name" value="Pyridox_Oxase"/>
</dbReference>
<dbReference type="PANTHER" id="PTHR10851:SF0">
    <property type="entry name" value="PYRIDOXINE-5'-PHOSPHATE OXIDASE"/>
    <property type="match status" value="1"/>
</dbReference>
<dbReference type="SUPFAM" id="SSF50475">
    <property type="entry name" value="FMN-binding split barrel"/>
    <property type="match status" value="1"/>
</dbReference>
<proteinExistence type="inferred from homology"/>
<dbReference type="NCBIfam" id="NF004231">
    <property type="entry name" value="PRK05679.1"/>
    <property type="match status" value="1"/>
</dbReference>
<keyword evidence="9" id="KW-1185">Reference proteome</keyword>
<evidence type="ECO:0000256" key="1">
    <source>
        <dbReference type="ARBA" id="ARBA00007301"/>
    </source>
</evidence>
<accession>A0A2S7MXG1</accession>
<dbReference type="PIRSF" id="PIRSF000190">
    <property type="entry name" value="Pyd_amn-ph_oxd"/>
    <property type="match status" value="1"/>
</dbReference>
<feature type="domain" description="Pyridoxamine 5'-phosphate oxidase N-terminal" evidence="6">
    <location>
        <begin position="40"/>
        <end position="157"/>
    </location>
</feature>
<name>A0A2S7MXG1_9BACI</name>
<sequence>MNHIRALIRGSKTLLGPFPEINTDNGGVCPYQLFLEWFDSAVQHGIYEPHAMTLSTIDRYGHPDARVLILKDVDKEGWYFASSSKSEKGKQIHDNPPVSLTFYWPQIGRQIRIRGAAEMMDQETNKEDFLQRGITARAIALLDKQSSPLDDNQTLDFLLEEKLKWLKVNQQAIYPYWTVYRVKAQEVEFWQAHTERKHVRLKFARSNDQWVKKQLWP</sequence>
<dbReference type="GO" id="GO:0004733">
    <property type="term" value="F:pyridoxamine phosphate oxidase activity"/>
    <property type="evidence" value="ECO:0007669"/>
    <property type="project" value="InterPro"/>
</dbReference>
<feature type="binding site" evidence="5">
    <location>
        <position position="88"/>
    </location>
    <ligand>
        <name>FMN</name>
        <dbReference type="ChEBI" id="CHEBI:58210"/>
    </ligand>
</feature>
<feature type="binding site" evidence="5">
    <location>
        <position position="110"/>
    </location>
    <ligand>
        <name>FMN</name>
        <dbReference type="ChEBI" id="CHEBI:58210"/>
    </ligand>
</feature>
<evidence type="ECO:0000313" key="9">
    <source>
        <dbReference type="Proteomes" id="UP000239663"/>
    </source>
</evidence>
<feature type="binding site" evidence="5">
    <location>
        <begin position="66"/>
        <end position="71"/>
    </location>
    <ligand>
        <name>FMN</name>
        <dbReference type="ChEBI" id="CHEBI:58210"/>
    </ligand>
</feature>
<dbReference type="Proteomes" id="UP000239663">
    <property type="component" value="Unassembled WGS sequence"/>
</dbReference>
<dbReference type="PANTHER" id="PTHR10851">
    <property type="entry name" value="PYRIDOXINE-5-PHOSPHATE OXIDASE"/>
    <property type="match status" value="1"/>
</dbReference>
<dbReference type="GO" id="GO:0010181">
    <property type="term" value="F:FMN binding"/>
    <property type="evidence" value="ECO:0007669"/>
    <property type="project" value="InterPro"/>
</dbReference>
<dbReference type="InterPro" id="IPR019576">
    <property type="entry name" value="Pyridoxamine_oxidase_dimer_C"/>
</dbReference>
<feature type="binding site" evidence="5">
    <location>
        <position position="200"/>
    </location>
    <ligand>
        <name>FMN</name>
        <dbReference type="ChEBI" id="CHEBI:58210"/>
    </ligand>
</feature>
<evidence type="ECO:0000256" key="5">
    <source>
        <dbReference type="PIRSR" id="PIRSR000190-2"/>
    </source>
</evidence>
<keyword evidence="2" id="KW-0285">Flavoprotein</keyword>
<evidence type="ECO:0000259" key="6">
    <source>
        <dbReference type="Pfam" id="PF01243"/>
    </source>
</evidence>
<dbReference type="Pfam" id="PF01243">
    <property type="entry name" value="PNPOx_N"/>
    <property type="match status" value="1"/>
</dbReference>
<dbReference type="InterPro" id="IPR011576">
    <property type="entry name" value="Pyridox_Oxase_N"/>
</dbReference>
<organism evidence="8 9">
    <name type="scientific">Pradoshia eiseniae</name>
    <dbReference type="NCBI Taxonomy" id="2064768"/>
    <lineage>
        <taxon>Bacteria</taxon>
        <taxon>Bacillati</taxon>
        <taxon>Bacillota</taxon>
        <taxon>Bacilli</taxon>
        <taxon>Bacillales</taxon>
        <taxon>Bacillaceae</taxon>
        <taxon>Pradoshia</taxon>
    </lineage>
</organism>
<dbReference type="GO" id="GO:0008615">
    <property type="term" value="P:pyridoxine biosynthetic process"/>
    <property type="evidence" value="ECO:0007669"/>
    <property type="project" value="InterPro"/>
</dbReference>
<evidence type="ECO:0000256" key="4">
    <source>
        <dbReference type="ARBA" id="ARBA00023002"/>
    </source>
</evidence>
<evidence type="ECO:0000256" key="3">
    <source>
        <dbReference type="ARBA" id="ARBA00022643"/>
    </source>
</evidence>
<evidence type="ECO:0000259" key="7">
    <source>
        <dbReference type="Pfam" id="PF10590"/>
    </source>
</evidence>
<dbReference type="InterPro" id="IPR012349">
    <property type="entry name" value="Split_barrel_FMN-bd"/>
</dbReference>
<reference evidence="8 9" key="1">
    <citation type="submission" date="2017-12" db="EMBL/GenBank/DDBJ databases">
        <title>Taxonomic description and draft genome of Pradoshia cofamensis Gen. nov., sp. nov., a thermotolerant bacillale isolated from anterior gut of earthworm Eisenia fetida.</title>
        <authorList>
            <person name="Saha T."/>
            <person name="Chakraborty R."/>
        </authorList>
    </citation>
    <scope>NUCLEOTIDE SEQUENCE [LARGE SCALE GENOMIC DNA]</scope>
    <source>
        <strain evidence="8 9">EAG3</strain>
    </source>
</reference>
<comment type="similarity">
    <text evidence="1">Belongs to the pyridoxamine 5'-phosphate oxidase family.</text>
</comment>
<dbReference type="AlphaFoldDB" id="A0A2S7MXG1"/>
<keyword evidence="3 5" id="KW-0288">FMN</keyword>
<feature type="binding site" evidence="5">
    <location>
        <begin position="145"/>
        <end position="146"/>
    </location>
    <ligand>
        <name>FMN</name>
        <dbReference type="ChEBI" id="CHEBI:58210"/>
    </ligand>
</feature>
<comment type="cofactor">
    <cofactor evidence="5">
        <name>FMN</name>
        <dbReference type="ChEBI" id="CHEBI:58210"/>
    </cofactor>
    <text evidence="5">Binds 1 FMN per subunit.</text>
</comment>
<evidence type="ECO:0000313" key="8">
    <source>
        <dbReference type="EMBL" id="PQD94494.1"/>
    </source>
</evidence>
<dbReference type="RefSeq" id="WP_104850132.1">
    <property type="nucleotide sequence ID" value="NZ_PKOZ01000009.1"/>
</dbReference>
<feature type="binding site" evidence="5">
    <location>
        <position position="190"/>
    </location>
    <ligand>
        <name>FMN</name>
        <dbReference type="ChEBI" id="CHEBI:58210"/>
    </ligand>
</feature>
<gene>
    <name evidence="8" type="primary">pdxH</name>
    <name evidence="8" type="ORF">CYL18_13875</name>
</gene>
<dbReference type="Pfam" id="PF10590">
    <property type="entry name" value="PNP_phzG_C"/>
    <property type="match status" value="1"/>
</dbReference>
<dbReference type="OrthoDB" id="9780392at2"/>
<dbReference type="Gene3D" id="2.30.110.10">
    <property type="entry name" value="Electron Transport, Fmn-binding Protein, Chain A"/>
    <property type="match status" value="1"/>
</dbReference>
<protein>
    <submittedName>
        <fullName evidence="8">Pyridoxamine 5'-phosphate oxidase</fullName>
    </submittedName>
</protein>
<dbReference type="EMBL" id="PKOZ01000009">
    <property type="protein sequence ID" value="PQD94494.1"/>
    <property type="molecule type" value="Genomic_DNA"/>
</dbReference>